<dbReference type="AlphaFoldDB" id="A0A7H1PZH3"/>
<accession>A0A7H1PZH3</accession>
<keyword evidence="1" id="KW-0808">Transferase</keyword>
<organism evidence="1 2">
    <name type="scientific">Streptomyces griseofuscus</name>
    <dbReference type="NCBI Taxonomy" id="146922"/>
    <lineage>
        <taxon>Bacteria</taxon>
        <taxon>Bacillati</taxon>
        <taxon>Actinomycetota</taxon>
        <taxon>Actinomycetes</taxon>
        <taxon>Kitasatosporales</taxon>
        <taxon>Streptomycetaceae</taxon>
        <taxon>Streptomyces</taxon>
    </lineage>
</organism>
<evidence type="ECO:0000313" key="2">
    <source>
        <dbReference type="Proteomes" id="UP000516422"/>
    </source>
</evidence>
<sequence length="50" mass="5311">MTEPYAVPVPRGYRVGDWEVREPLATGAFGSVYAARRVGGPDGRLPAAPP</sequence>
<name>A0A7H1PZH3_9ACTN</name>
<dbReference type="KEGG" id="sgf:HEP81_03142"/>
<protein>
    <submittedName>
        <fullName evidence="1">Ser/Thr protein kinase</fullName>
    </submittedName>
</protein>
<dbReference type="EMBL" id="CP051006">
    <property type="protein sequence ID" value="QNT93453.1"/>
    <property type="molecule type" value="Genomic_DNA"/>
</dbReference>
<proteinExistence type="predicted"/>
<evidence type="ECO:0000313" key="1">
    <source>
        <dbReference type="EMBL" id="QNT93453.1"/>
    </source>
</evidence>
<dbReference type="GO" id="GO:0016301">
    <property type="term" value="F:kinase activity"/>
    <property type="evidence" value="ECO:0007669"/>
    <property type="project" value="UniProtKB-KW"/>
</dbReference>
<reference evidence="1 2" key="1">
    <citation type="submission" date="2020-04" db="EMBL/GenBank/DDBJ databases">
        <title>Characterization and engineering of Streptomyces griseofuscus DSM40191 as a potential heterologous host for expression of BGCs.</title>
        <authorList>
            <person name="Gren T."/>
            <person name="Whitford C.M."/>
            <person name="Mohite O.S."/>
            <person name="Joergensen T.S."/>
            <person name="Nielsen J.B."/>
            <person name="Lee S.Y."/>
            <person name="Weber T."/>
        </authorList>
    </citation>
    <scope>NUCLEOTIDE SEQUENCE [LARGE SCALE GENOMIC DNA]</scope>
    <source>
        <strain evidence="1 2">DSM 40191</strain>
    </source>
</reference>
<keyword evidence="1" id="KW-0418">Kinase</keyword>
<dbReference type="Proteomes" id="UP000516422">
    <property type="component" value="Chromosome"/>
</dbReference>
<gene>
    <name evidence="1" type="ORF">HEP81_03142</name>
</gene>